<evidence type="ECO:0000256" key="1">
    <source>
        <dbReference type="ARBA" id="ARBA00009477"/>
    </source>
</evidence>
<dbReference type="Gene3D" id="1.10.287.470">
    <property type="entry name" value="Helix hairpin bin"/>
    <property type="match status" value="1"/>
</dbReference>
<dbReference type="PANTHER" id="PTHR30469:SF11">
    <property type="entry name" value="BLL4320 PROTEIN"/>
    <property type="match status" value="1"/>
</dbReference>
<proteinExistence type="inferred from homology"/>
<dbReference type="GO" id="GO:0015562">
    <property type="term" value="F:efflux transmembrane transporter activity"/>
    <property type="evidence" value="ECO:0007669"/>
    <property type="project" value="TreeGrafter"/>
</dbReference>
<comment type="similarity">
    <text evidence="1">Belongs to the membrane fusion protein (MFP) (TC 8.A.1) family.</text>
</comment>
<accession>A0A316GDU5</accession>
<reference evidence="2 3" key="1">
    <citation type="submission" date="2018-05" db="EMBL/GenBank/DDBJ databases">
        <title>Genomic Encyclopedia of Type Strains, Phase IV (KMG-IV): sequencing the most valuable type-strain genomes for metagenomic binning, comparative biology and taxonomic classification.</title>
        <authorList>
            <person name="Goeker M."/>
        </authorList>
    </citation>
    <scope>NUCLEOTIDE SEQUENCE [LARGE SCALE GENOMIC DNA]</scope>
    <source>
        <strain evidence="2 3">DSM 16097</strain>
    </source>
</reference>
<name>A0A316GDU5_9RHOB</name>
<dbReference type="AlphaFoldDB" id="A0A316GDU5"/>
<dbReference type="Gene3D" id="2.40.50.100">
    <property type="match status" value="1"/>
</dbReference>
<organism evidence="2 3">
    <name type="scientific">Roseicyclus mahoneyensis</name>
    <dbReference type="NCBI Taxonomy" id="164332"/>
    <lineage>
        <taxon>Bacteria</taxon>
        <taxon>Pseudomonadati</taxon>
        <taxon>Pseudomonadota</taxon>
        <taxon>Alphaproteobacteria</taxon>
        <taxon>Rhodobacterales</taxon>
        <taxon>Roseobacteraceae</taxon>
        <taxon>Roseicyclus</taxon>
    </lineage>
</organism>
<dbReference type="Proteomes" id="UP000245708">
    <property type="component" value="Unassembled WGS sequence"/>
</dbReference>
<dbReference type="GO" id="GO:1990281">
    <property type="term" value="C:efflux pump complex"/>
    <property type="evidence" value="ECO:0007669"/>
    <property type="project" value="TreeGrafter"/>
</dbReference>
<dbReference type="RefSeq" id="WP_109669993.1">
    <property type="nucleotide sequence ID" value="NZ_QGGW01000009.1"/>
</dbReference>
<protein>
    <submittedName>
        <fullName evidence="2">RND family efflux transporter MFP subunit</fullName>
    </submittedName>
</protein>
<sequence length="381" mass="38945">MARGVSGLRKLGQGLATLAVVAVSVGAVAGGAGLIAGSAAPVSHVAPAPVPVAAMAVEMSAGYTVTRRFTGQIEAAARTDLGFEPGGRVRQVLVEEGDLVAEGQVLALLDTSILIPERAALEADLAALAADAELARLTLARSDALTERGVRSVAAQDDARLALQRAEAGMAAIRARIAGVDVRLDQSVLTAPFAARVGARLADPGQTVAPGERVLVLFDAAPARARIGLPPDLAAGLSVGDAVMVDLGGSVQAATIRQIRPDLDPATRSRAVVLTLPSRPEAVLGNTVALILEQRVEEPGFWAPLSGLREGVRGSWSVMALEQTPQGDRTVPAAVEVIHTEGARVYLRGQLPPGARIVAESPDRVASGQLVLAALAVGAAR</sequence>
<evidence type="ECO:0000313" key="3">
    <source>
        <dbReference type="Proteomes" id="UP000245708"/>
    </source>
</evidence>
<dbReference type="OrthoDB" id="9813967at2"/>
<dbReference type="SUPFAM" id="SSF111369">
    <property type="entry name" value="HlyD-like secretion proteins"/>
    <property type="match status" value="1"/>
</dbReference>
<evidence type="ECO:0000313" key="2">
    <source>
        <dbReference type="EMBL" id="PWK59151.1"/>
    </source>
</evidence>
<comment type="caution">
    <text evidence="2">The sequence shown here is derived from an EMBL/GenBank/DDBJ whole genome shotgun (WGS) entry which is preliminary data.</text>
</comment>
<gene>
    <name evidence="2" type="ORF">C7455_10973</name>
</gene>
<dbReference type="EMBL" id="QGGW01000009">
    <property type="protein sequence ID" value="PWK59151.1"/>
    <property type="molecule type" value="Genomic_DNA"/>
</dbReference>
<dbReference type="NCBIfam" id="TIGR01730">
    <property type="entry name" value="RND_mfp"/>
    <property type="match status" value="1"/>
</dbReference>
<dbReference type="Gene3D" id="2.40.30.170">
    <property type="match status" value="1"/>
</dbReference>
<dbReference type="PANTHER" id="PTHR30469">
    <property type="entry name" value="MULTIDRUG RESISTANCE PROTEIN MDTA"/>
    <property type="match status" value="1"/>
</dbReference>
<keyword evidence="3" id="KW-1185">Reference proteome</keyword>
<dbReference type="InterPro" id="IPR006143">
    <property type="entry name" value="RND_pump_MFP"/>
</dbReference>